<dbReference type="AlphaFoldDB" id="A0A8S1PGW0"/>
<evidence type="ECO:0000313" key="1">
    <source>
        <dbReference type="EMBL" id="CAD8102214.1"/>
    </source>
</evidence>
<dbReference type="OrthoDB" id="10387723at2759"/>
<name>A0A8S1PGW0_9CILI</name>
<reference evidence="1" key="1">
    <citation type="submission" date="2021-01" db="EMBL/GenBank/DDBJ databases">
        <authorList>
            <consortium name="Genoscope - CEA"/>
            <person name="William W."/>
        </authorList>
    </citation>
    <scope>NUCLEOTIDE SEQUENCE</scope>
</reference>
<dbReference type="Proteomes" id="UP000692954">
    <property type="component" value="Unassembled WGS sequence"/>
</dbReference>
<proteinExistence type="predicted"/>
<gene>
    <name evidence="1" type="ORF">PSON_ATCC_30995.1.T0770141</name>
</gene>
<evidence type="ECO:0000313" key="2">
    <source>
        <dbReference type="Proteomes" id="UP000692954"/>
    </source>
</evidence>
<organism evidence="1 2">
    <name type="scientific">Paramecium sonneborni</name>
    <dbReference type="NCBI Taxonomy" id="65129"/>
    <lineage>
        <taxon>Eukaryota</taxon>
        <taxon>Sar</taxon>
        <taxon>Alveolata</taxon>
        <taxon>Ciliophora</taxon>
        <taxon>Intramacronucleata</taxon>
        <taxon>Oligohymenophorea</taxon>
        <taxon>Peniculida</taxon>
        <taxon>Parameciidae</taxon>
        <taxon>Paramecium</taxon>
    </lineage>
</organism>
<comment type="caution">
    <text evidence="1">The sequence shown here is derived from an EMBL/GenBank/DDBJ whole genome shotgun (WGS) entry which is preliminary data.</text>
</comment>
<keyword evidence="2" id="KW-1185">Reference proteome</keyword>
<protein>
    <submittedName>
        <fullName evidence="1">Uncharacterized protein</fullName>
    </submittedName>
</protein>
<sequence length="53" mass="6243">MNQMNNNWHFTSRDNHQTIPTTRKGISSFLLKTYSMVMVCKTTHILVIQTFNL</sequence>
<accession>A0A8S1PGW0</accession>
<dbReference type="EMBL" id="CAJJDN010000077">
    <property type="protein sequence ID" value="CAD8102214.1"/>
    <property type="molecule type" value="Genomic_DNA"/>
</dbReference>